<proteinExistence type="predicted"/>
<evidence type="ECO:0000313" key="3">
    <source>
        <dbReference type="Proteomes" id="UP001157006"/>
    </source>
</evidence>
<protein>
    <submittedName>
        <fullName evidence="2">Uncharacterized protein</fullName>
    </submittedName>
</protein>
<dbReference type="EMBL" id="OX451737">
    <property type="protein sequence ID" value="CAI8599573.1"/>
    <property type="molecule type" value="Genomic_DNA"/>
</dbReference>
<sequence length="123" mass="14385">MFASPNRDKTLMLPYHRYESDQCSVQRKRTERKLDKQRCSLRLNKVEKENKWMRKHKLQLKVFCFVYSLGSSNSTTVAPATPHSSASTHISYCEENGDKEACHQDMEVEQEGGDDQEEEYYDA</sequence>
<feature type="region of interest" description="Disordered" evidence="1">
    <location>
        <begin position="101"/>
        <end position="123"/>
    </location>
</feature>
<feature type="compositionally biased region" description="Acidic residues" evidence="1">
    <location>
        <begin position="107"/>
        <end position="123"/>
    </location>
</feature>
<evidence type="ECO:0000256" key="1">
    <source>
        <dbReference type="SAM" id="MobiDB-lite"/>
    </source>
</evidence>
<dbReference type="Proteomes" id="UP001157006">
    <property type="component" value="Chromosome 2"/>
</dbReference>
<keyword evidence="3" id="KW-1185">Reference proteome</keyword>
<reference evidence="2 3" key="1">
    <citation type="submission" date="2023-01" db="EMBL/GenBank/DDBJ databases">
        <authorList>
            <person name="Kreplak J."/>
        </authorList>
    </citation>
    <scope>NUCLEOTIDE SEQUENCE [LARGE SCALE GENOMIC DNA]</scope>
</reference>
<name>A0AAV0ZPS5_VICFA</name>
<organism evidence="2 3">
    <name type="scientific">Vicia faba</name>
    <name type="common">Broad bean</name>
    <name type="synonym">Faba vulgaris</name>
    <dbReference type="NCBI Taxonomy" id="3906"/>
    <lineage>
        <taxon>Eukaryota</taxon>
        <taxon>Viridiplantae</taxon>
        <taxon>Streptophyta</taxon>
        <taxon>Embryophyta</taxon>
        <taxon>Tracheophyta</taxon>
        <taxon>Spermatophyta</taxon>
        <taxon>Magnoliopsida</taxon>
        <taxon>eudicotyledons</taxon>
        <taxon>Gunneridae</taxon>
        <taxon>Pentapetalae</taxon>
        <taxon>rosids</taxon>
        <taxon>fabids</taxon>
        <taxon>Fabales</taxon>
        <taxon>Fabaceae</taxon>
        <taxon>Papilionoideae</taxon>
        <taxon>50 kb inversion clade</taxon>
        <taxon>NPAAA clade</taxon>
        <taxon>Hologalegina</taxon>
        <taxon>IRL clade</taxon>
        <taxon>Fabeae</taxon>
        <taxon>Vicia</taxon>
    </lineage>
</organism>
<gene>
    <name evidence="2" type="ORF">VFH_II181160</name>
</gene>
<accession>A0AAV0ZPS5</accession>
<evidence type="ECO:0000313" key="2">
    <source>
        <dbReference type="EMBL" id="CAI8599573.1"/>
    </source>
</evidence>
<dbReference type="AlphaFoldDB" id="A0AAV0ZPS5"/>